<keyword evidence="3" id="KW-1185">Reference proteome</keyword>
<dbReference type="Proteomes" id="UP000242219">
    <property type="component" value="Unassembled WGS sequence"/>
</dbReference>
<organism evidence="2 3">
    <name type="scientific">Candidatus Brocadia sapporoensis</name>
    <dbReference type="NCBI Taxonomy" id="392547"/>
    <lineage>
        <taxon>Bacteria</taxon>
        <taxon>Pseudomonadati</taxon>
        <taxon>Planctomycetota</taxon>
        <taxon>Candidatus Brocadiia</taxon>
        <taxon>Candidatus Brocadiales</taxon>
        <taxon>Candidatus Brocadiaceae</taxon>
        <taxon>Candidatus Brocadia</taxon>
    </lineage>
</organism>
<comment type="caution">
    <text evidence="2">The sequence shown here is derived from an EMBL/GenBank/DDBJ whole genome shotgun (WGS) entry which is preliminary data.</text>
</comment>
<keyword evidence="1" id="KW-0812">Transmembrane</keyword>
<sequence>MSGFRRISLRPLRISLAIGLIMATEIEVRAEPNISGSHRPILWLIVLTGGFLSAMILHFIGKWTKLRYPQWMSWLASVLFFLLFMLFFAPLNVAFGNILFTGRTM</sequence>
<accession>A0A1V6M0I0</accession>
<gene>
    <name evidence="2" type="ORF">BIY37_06075</name>
</gene>
<reference evidence="2 3" key="1">
    <citation type="journal article" date="2016" name="Genome Announc.">
        <title>Draft Genome Sequence of the Anaerobic Ammonium-Oxidizing Bacterium 'Candidatus Brocadia sp. 40'.</title>
        <authorList>
            <person name="Ali M."/>
            <person name="Haroon M.F."/>
            <person name="Narita Y."/>
            <person name="Zhang L."/>
            <person name="Rangel Shaw D."/>
            <person name="Okabe S."/>
            <person name="Saikaly P.E."/>
        </authorList>
    </citation>
    <scope>NUCLEOTIDE SEQUENCE [LARGE SCALE GENOMIC DNA]</scope>
    <source>
        <strain evidence="2 3">40</strain>
    </source>
</reference>
<keyword evidence="1" id="KW-1133">Transmembrane helix</keyword>
<evidence type="ECO:0000256" key="1">
    <source>
        <dbReference type="SAM" id="Phobius"/>
    </source>
</evidence>
<dbReference type="EMBL" id="MJUW02000071">
    <property type="protein sequence ID" value="OQD45877.1"/>
    <property type="molecule type" value="Genomic_DNA"/>
</dbReference>
<keyword evidence="1" id="KW-0472">Membrane</keyword>
<feature type="transmembrane region" description="Helical" evidence="1">
    <location>
        <begin position="40"/>
        <end position="60"/>
    </location>
</feature>
<evidence type="ECO:0000313" key="2">
    <source>
        <dbReference type="EMBL" id="OQD45877.1"/>
    </source>
</evidence>
<name>A0A1V6M0I0_9BACT</name>
<protein>
    <submittedName>
        <fullName evidence="2">Uncharacterized protein</fullName>
    </submittedName>
</protein>
<evidence type="ECO:0000313" key="3">
    <source>
        <dbReference type="Proteomes" id="UP000242219"/>
    </source>
</evidence>
<feature type="transmembrane region" description="Helical" evidence="1">
    <location>
        <begin position="72"/>
        <end position="95"/>
    </location>
</feature>
<dbReference type="AlphaFoldDB" id="A0A1V6M0I0"/>
<proteinExistence type="predicted"/>